<feature type="transmembrane region" description="Helical" evidence="1">
    <location>
        <begin position="215"/>
        <end position="234"/>
    </location>
</feature>
<evidence type="ECO:0000313" key="3">
    <source>
        <dbReference type="EMBL" id="KJF18052.1"/>
    </source>
</evidence>
<evidence type="ECO:0000313" key="4">
    <source>
        <dbReference type="Proteomes" id="UP000032360"/>
    </source>
</evidence>
<keyword evidence="4" id="KW-1185">Reference proteome</keyword>
<protein>
    <submittedName>
        <fullName evidence="3">Pectate lyase superfamily protein</fullName>
    </submittedName>
</protein>
<dbReference type="InterPro" id="IPR024535">
    <property type="entry name" value="RHGA/B-epi-like_pectate_lyase"/>
</dbReference>
<organism evidence="3 4">
    <name type="scientific">Acidithrix ferrooxidans</name>
    <dbReference type="NCBI Taxonomy" id="1280514"/>
    <lineage>
        <taxon>Bacteria</taxon>
        <taxon>Bacillati</taxon>
        <taxon>Actinomycetota</taxon>
        <taxon>Acidimicrobiia</taxon>
        <taxon>Acidimicrobiales</taxon>
        <taxon>Acidimicrobiaceae</taxon>
        <taxon>Acidithrix</taxon>
    </lineage>
</organism>
<dbReference type="InterPro" id="IPR011050">
    <property type="entry name" value="Pectin_lyase_fold/virulence"/>
</dbReference>
<keyword evidence="1" id="KW-0472">Membrane</keyword>
<name>A0A0D8HJX8_9ACTN</name>
<dbReference type="InterPro" id="IPR012334">
    <property type="entry name" value="Pectin_lyas_fold"/>
</dbReference>
<dbReference type="SUPFAM" id="SSF51126">
    <property type="entry name" value="Pectin lyase-like"/>
    <property type="match status" value="1"/>
</dbReference>
<feature type="transmembrane region" description="Helical" evidence="1">
    <location>
        <begin position="185"/>
        <end position="203"/>
    </location>
</feature>
<dbReference type="Pfam" id="PF12708">
    <property type="entry name" value="Pect-lyase_RHGA_epim"/>
    <property type="match status" value="1"/>
</dbReference>
<dbReference type="RefSeq" id="WP_052604920.1">
    <property type="nucleotide sequence ID" value="NZ_JXYS01000026.1"/>
</dbReference>
<evidence type="ECO:0000259" key="2">
    <source>
        <dbReference type="Pfam" id="PF12708"/>
    </source>
</evidence>
<accession>A0A0D8HJX8</accession>
<keyword evidence="1" id="KW-0812">Transmembrane</keyword>
<dbReference type="OrthoDB" id="4215965at2"/>
<proteinExistence type="predicted"/>
<evidence type="ECO:0000256" key="1">
    <source>
        <dbReference type="SAM" id="Phobius"/>
    </source>
</evidence>
<gene>
    <name evidence="3" type="ORF">AXFE_11510</name>
</gene>
<keyword evidence="3" id="KW-0456">Lyase</keyword>
<dbReference type="Gene3D" id="2.160.20.10">
    <property type="entry name" value="Single-stranded right-handed beta-helix, Pectin lyase-like"/>
    <property type="match status" value="1"/>
</dbReference>
<dbReference type="InterPro" id="IPR006626">
    <property type="entry name" value="PbH1"/>
</dbReference>
<comment type="caution">
    <text evidence="3">The sequence shown here is derived from an EMBL/GenBank/DDBJ whole genome shotgun (WGS) entry which is preliminary data.</text>
</comment>
<dbReference type="Proteomes" id="UP000032360">
    <property type="component" value="Unassembled WGS sequence"/>
</dbReference>
<dbReference type="AlphaFoldDB" id="A0A0D8HJX8"/>
<dbReference type="SMART" id="SM00710">
    <property type="entry name" value="PbH1"/>
    <property type="match status" value="9"/>
</dbReference>
<feature type="domain" description="Rhamnogalacturonase A/B/Epimerase-like pectate lyase" evidence="2">
    <location>
        <begin position="145"/>
        <end position="374"/>
    </location>
</feature>
<sequence length="615" mass="63025">MARLPIPGSDDGTWGTILNSFLDVSHNQDGSLIPSAVAAAGAEQTANKGKPSGYAALDASANVPRSQLANVPTAPVQSVNSQTGAVSLTAADVGADASGAAATVQTNLDTETTRAETAEATKLPLTGGTMTGPIVGFEDKGGQVFNVKAYGAKGDGVTDDTAAIQAAINAASTVFGTIFFPPGKYLCAGALVFAANMIFSGYGATLLPQDSSVNFLVYVGVNLSGYVGFFGLGIDGSAMTGGNSLLVMHNATPELTDIKGMTFSNSSGPALFIYTAPPTLMGSVRIVDNYFTNCARNAGPVAVIDAVTNSKISGNLFSGSHEVDMDFNGSSFLDINDNVFVNGNSIAINGGAYNYSVNIRGNVINNGAYTGIYLYCTTTPSRGVIIDGNIIDTIPSTSTANAAIHVYNSASTPMRDISICNNYIRNVPRGGIDVTLTENCIISGNIVENINTGGTSVEQAVVQVDTGTAAPSRNITISGNTYRDDRGTPPALTYGFNATFGTGSVLEYTRVLDNDFSQAVDPFGSFPLGVGVRFAGNLGYNPTGPQTAPTVPASGTALTNPFPFDCNVYTSGGTVTAIAVGGTTTGLTAGSVFVAAGEMITLTYSVAPTWVWIGN</sequence>
<dbReference type="EMBL" id="JXYS01000026">
    <property type="protein sequence ID" value="KJF18052.1"/>
    <property type="molecule type" value="Genomic_DNA"/>
</dbReference>
<reference evidence="3 4" key="1">
    <citation type="submission" date="2015-01" db="EMBL/GenBank/DDBJ databases">
        <title>Draft genome of the acidophilic iron oxidizer Acidithrix ferrooxidans strain Py-F3.</title>
        <authorList>
            <person name="Poehlein A."/>
            <person name="Eisen S."/>
            <person name="Schloemann M."/>
            <person name="Johnson B.D."/>
            <person name="Daniel R."/>
            <person name="Muehling M."/>
        </authorList>
    </citation>
    <scope>NUCLEOTIDE SEQUENCE [LARGE SCALE GENOMIC DNA]</scope>
    <source>
        <strain evidence="3 4">Py-F3</strain>
    </source>
</reference>
<dbReference type="GO" id="GO:0016829">
    <property type="term" value="F:lyase activity"/>
    <property type="evidence" value="ECO:0007669"/>
    <property type="project" value="UniProtKB-KW"/>
</dbReference>
<keyword evidence="1" id="KW-1133">Transmembrane helix</keyword>